<accession>A0AAN8P809</accession>
<dbReference type="GO" id="GO:0005634">
    <property type="term" value="C:nucleus"/>
    <property type="evidence" value="ECO:0007669"/>
    <property type="project" value="TreeGrafter"/>
</dbReference>
<feature type="compositionally biased region" description="Low complexity" evidence="1">
    <location>
        <begin position="98"/>
        <end position="110"/>
    </location>
</feature>
<feature type="region of interest" description="Disordered" evidence="1">
    <location>
        <begin position="75"/>
        <end position="116"/>
    </location>
</feature>
<dbReference type="EMBL" id="JAWJWE010000039">
    <property type="protein sequence ID" value="KAK6620517.1"/>
    <property type="molecule type" value="Genomic_DNA"/>
</dbReference>
<feature type="domain" description="SRA1/Sec31" evidence="2">
    <location>
        <begin position="87"/>
        <end position="213"/>
    </location>
</feature>
<dbReference type="GO" id="GO:0006357">
    <property type="term" value="P:regulation of transcription by RNA polymerase II"/>
    <property type="evidence" value="ECO:0007669"/>
    <property type="project" value="InterPro"/>
</dbReference>
<evidence type="ECO:0000313" key="4">
    <source>
        <dbReference type="Proteomes" id="UP001372834"/>
    </source>
</evidence>
<organism evidence="3 4">
    <name type="scientific">Polyplax serrata</name>
    <name type="common">Common mouse louse</name>
    <dbReference type="NCBI Taxonomy" id="468196"/>
    <lineage>
        <taxon>Eukaryota</taxon>
        <taxon>Metazoa</taxon>
        <taxon>Ecdysozoa</taxon>
        <taxon>Arthropoda</taxon>
        <taxon>Hexapoda</taxon>
        <taxon>Insecta</taxon>
        <taxon>Pterygota</taxon>
        <taxon>Neoptera</taxon>
        <taxon>Paraneoptera</taxon>
        <taxon>Psocodea</taxon>
        <taxon>Troctomorpha</taxon>
        <taxon>Phthiraptera</taxon>
        <taxon>Anoplura</taxon>
        <taxon>Polyplacidae</taxon>
        <taxon>Polyplax</taxon>
    </lineage>
</organism>
<protein>
    <recommendedName>
        <fullName evidence="2">SRA1/Sec31 domain-containing protein</fullName>
    </recommendedName>
</protein>
<dbReference type="Pfam" id="PF07304">
    <property type="entry name" value="SRA1"/>
    <property type="match status" value="1"/>
</dbReference>
<dbReference type="InterPro" id="IPR009917">
    <property type="entry name" value="SRA1/Sec31"/>
</dbReference>
<name>A0AAN8P809_POLSC</name>
<evidence type="ECO:0000313" key="3">
    <source>
        <dbReference type="EMBL" id="KAK6620517.1"/>
    </source>
</evidence>
<dbReference type="AlphaFoldDB" id="A0AAN8P809"/>
<dbReference type="InterPro" id="IPR040243">
    <property type="entry name" value="Steroid_recept_RNA_1"/>
</dbReference>
<reference evidence="3 4" key="1">
    <citation type="submission" date="2023-10" db="EMBL/GenBank/DDBJ databases">
        <title>Genomes of two closely related lineages of the louse Polyplax serrata with different host specificities.</title>
        <authorList>
            <person name="Martinu J."/>
            <person name="Tarabai H."/>
            <person name="Stefka J."/>
            <person name="Hypsa V."/>
        </authorList>
    </citation>
    <scope>NUCLEOTIDE SEQUENCE [LARGE SCALE GENOMIC DNA]</scope>
    <source>
        <strain evidence="3">HR10_N</strain>
    </source>
</reference>
<dbReference type="PANTHER" id="PTHR18834">
    <property type="entry name" value="STEROID RECEPTOR RNA ACTIVATOR 1"/>
    <property type="match status" value="1"/>
</dbReference>
<dbReference type="Proteomes" id="UP001372834">
    <property type="component" value="Unassembled WGS sequence"/>
</dbReference>
<evidence type="ECO:0000256" key="1">
    <source>
        <dbReference type="SAM" id="MobiDB-lite"/>
    </source>
</evidence>
<dbReference type="Gene3D" id="1.20.940.10">
    <property type="entry name" value="Functional domain of the splicing factor Prp18"/>
    <property type="match status" value="1"/>
</dbReference>
<sequence>MSPPPSYPEKPTLYPLPVLSGGTIGNYHHDPGWNDPPIFTYDTATAIQNAASSKKGISLNKRVAFPISGNVASGATQGNSQLNSSTGINQPPPPTLPPSLSHSGLPSTSPVASDLGQTNVTVGKDKLEEVLKNLQISSITNEDILKRIGLMEKMWTEEKLDGNVRMKILQLSEALANNNTDLADHLQKSLMVDNVSQCSSWMSGIRHLINMKRVAQT</sequence>
<gene>
    <name evidence="3" type="ORF">RUM43_010808</name>
</gene>
<proteinExistence type="predicted"/>
<dbReference type="PANTHER" id="PTHR18834:SF2">
    <property type="entry name" value="STEROID RECEPTOR RNA ACTIVATOR 1"/>
    <property type="match status" value="1"/>
</dbReference>
<comment type="caution">
    <text evidence="3">The sequence shown here is derived from an EMBL/GenBank/DDBJ whole genome shotgun (WGS) entry which is preliminary data.</text>
</comment>
<evidence type="ECO:0000259" key="2">
    <source>
        <dbReference type="Pfam" id="PF07304"/>
    </source>
</evidence>
<dbReference type="GO" id="GO:0003713">
    <property type="term" value="F:transcription coactivator activity"/>
    <property type="evidence" value="ECO:0007669"/>
    <property type="project" value="InterPro"/>
</dbReference>
<feature type="compositionally biased region" description="Polar residues" evidence="1">
    <location>
        <begin position="75"/>
        <end position="89"/>
    </location>
</feature>